<keyword evidence="5" id="KW-1134">Transmembrane beta strand</keyword>
<comment type="caution">
    <text evidence="13">The sequence shown here is derived from an EMBL/GenBank/DDBJ whole genome shotgun (WGS) entry which is preliminary data.</text>
</comment>
<keyword evidence="9" id="KW-0472">Membrane</keyword>
<reference evidence="13 14" key="1">
    <citation type="submission" date="2014-02" db="EMBL/GenBank/DDBJ databases">
        <title>Comparative genomics of Haemophilus parasuis isolated from pig lungs.</title>
        <authorList>
            <person name="Kittichotirat W."/>
            <person name="Bumgarner R.E."/>
            <person name="Lawrence P."/>
        </authorList>
    </citation>
    <scope>NUCLEOTIDE SEQUENCE [LARGE SCALE GENOMIC DNA]</scope>
    <source>
        <strain evidence="13 14">HPS10</strain>
    </source>
</reference>
<dbReference type="SUPFAM" id="SSF54523">
    <property type="entry name" value="Pili subunits"/>
    <property type="match status" value="1"/>
</dbReference>
<keyword evidence="10" id="KW-0998">Cell outer membrane</keyword>
<feature type="domain" description="Trimeric autotransporter adhesin YadA-like stalk" evidence="12">
    <location>
        <begin position="49"/>
        <end position="89"/>
    </location>
</feature>
<comment type="subcellular location">
    <subcellularLocation>
        <location evidence="2">Cell outer membrane</location>
    </subcellularLocation>
    <subcellularLocation>
        <location evidence="1">Cell surface</location>
    </subcellularLocation>
</comment>
<keyword evidence="4" id="KW-0813">Transport</keyword>
<dbReference type="GO" id="GO:0015031">
    <property type="term" value="P:protein transport"/>
    <property type="evidence" value="ECO:0007669"/>
    <property type="project" value="UniProtKB-KW"/>
</dbReference>
<name>A0A836MG12_GLAPU</name>
<dbReference type="Gene3D" id="2.150.10.10">
    <property type="entry name" value="Serralysin-like metalloprotease, C-terminal"/>
    <property type="match status" value="1"/>
</dbReference>
<dbReference type="GO" id="GO:0009279">
    <property type="term" value="C:cell outer membrane"/>
    <property type="evidence" value="ECO:0007669"/>
    <property type="project" value="UniProtKB-SubCell"/>
</dbReference>
<keyword evidence="7" id="KW-0732">Signal</keyword>
<dbReference type="InterPro" id="IPR005594">
    <property type="entry name" value="YadA_C"/>
</dbReference>
<evidence type="ECO:0000256" key="5">
    <source>
        <dbReference type="ARBA" id="ARBA00022452"/>
    </source>
</evidence>
<evidence type="ECO:0000256" key="10">
    <source>
        <dbReference type="ARBA" id="ARBA00023237"/>
    </source>
</evidence>
<dbReference type="Gene3D" id="3.30.1300.30">
    <property type="entry name" value="GSPII I/J protein-like"/>
    <property type="match status" value="1"/>
</dbReference>
<evidence type="ECO:0000259" key="11">
    <source>
        <dbReference type="Pfam" id="PF03895"/>
    </source>
</evidence>
<evidence type="ECO:0000256" key="7">
    <source>
        <dbReference type="ARBA" id="ARBA00022729"/>
    </source>
</evidence>
<dbReference type="InterPro" id="IPR008635">
    <property type="entry name" value="Coiled_stalk_dom"/>
</dbReference>
<sequence length="152" mass="15747">KTGANGQNIYNVSVSGDLSSITSISNGDTKVSLGKDTQGNPVVNMNGARITNVGDGSAEGDIVNVRQLNKVVSSVNTGFNQLSRDIVNARAGIASAVAMANLPQISLPGKSAISVSNAQYRGQSAYAIGYSRTSDNGKWLIRASVSSNTQRD</sequence>
<dbReference type="SUPFAM" id="SSF101967">
    <property type="entry name" value="Adhesin YadA, collagen-binding domain"/>
    <property type="match status" value="1"/>
</dbReference>
<protein>
    <submittedName>
        <fullName evidence="13">Autotransporter adhesin</fullName>
    </submittedName>
</protein>
<keyword evidence="8" id="KW-0653">Protein transport</keyword>
<dbReference type="InterPro" id="IPR011049">
    <property type="entry name" value="Serralysin-like_metalloprot_C"/>
</dbReference>
<evidence type="ECO:0000313" key="13">
    <source>
        <dbReference type="EMBL" id="KDB49000.1"/>
    </source>
</evidence>
<dbReference type="AlphaFoldDB" id="A0A836MG12"/>
<evidence type="ECO:0000256" key="8">
    <source>
        <dbReference type="ARBA" id="ARBA00022927"/>
    </source>
</evidence>
<evidence type="ECO:0000313" key="14">
    <source>
        <dbReference type="Proteomes" id="UP000027036"/>
    </source>
</evidence>
<evidence type="ECO:0000256" key="3">
    <source>
        <dbReference type="ARBA" id="ARBA00005848"/>
    </source>
</evidence>
<gene>
    <name evidence="13" type="ORF">HPS10_01345</name>
</gene>
<dbReference type="Pfam" id="PF05662">
    <property type="entry name" value="YadA_stalk"/>
    <property type="match status" value="1"/>
</dbReference>
<dbReference type="GO" id="GO:0009986">
    <property type="term" value="C:cell surface"/>
    <property type="evidence" value="ECO:0007669"/>
    <property type="project" value="UniProtKB-SubCell"/>
</dbReference>
<dbReference type="Pfam" id="PF03895">
    <property type="entry name" value="YadA_anchor"/>
    <property type="match status" value="1"/>
</dbReference>
<dbReference type="EMBL" id="JDSO01000015">
    <property type="protein sequence ID" value="KDB49000.1"/>
    <property type="molecule type" value="Genomic_DNA"/>
</dbReference>
<evidence type="ECO:0000256" key="6">
    <source>
        <dbReference type="ARBA" id="ARBA00022692"/>
    </source>
</evidence>
<keyword evidence="6" id="KW-0812">Transmembrane</keyword>
<comment type="similarity">
    <text evidence="3">Belongs to the autotransporter-2 (AT-2) (TC 1.B.40) family.</text>
</comment>
<evidence type="ECO:0000256" key="9">
    <source>
        <dbReference type="ARBA" id="ARBA00023136"/>
    </source>
</evidence>
<proteinExistence type="inferred from homology"/>
<organism evidence="13 14">
    <name type="scientific">Glaesserella parasuis HPS10</name>
    <dbReference type="NCBI Taxonomy" id="1450514"/>
    <lineage>
        <taxon>Bacteria</taxon>
        <taxon>Pseudomonadati</taxon>
        <taxon>Pseudomonadota</taxon>
        <taxon>Gammaproteobacteria</taxon>
        <taxon>Pasteurellales</taxon>
        <taxon>Pasteurellaceae</taxon>
        <taxon>Glaesserella</taxon>
    </lineage>
</organism>
<feature type="non-terminal residue" evidence="13">
    <location>
        <position position="1"/>
    </location>
</feature>
<evidence type="ECO:0000256" key="1">
    <source>
        <dbReference type="ARBA" id="ARBA00004241"/>
    </source>
</evidence>
<evidence type="ECO:0000256" key="4">
    <source>
        <dbReference type="ARBA" id="ARBA00022448"/>
    </source>
</evidence>
<feature type="domain" description="Trimeric autotransporter adhesin YadA-like C-terminal membrane anchor" evidence="11">
    <location>
        <begin position="103"/>
        <end position="150"/>
    </location>
</feature>
<accession>A0A836MG12</accession>
<evidence type="ECO:0000259" key="12">
    <source>
        <dbReference type="Pfam" id="PF05662"/>
    </source>
</evidence>
<feature type="non-terminal residue" evidence="13">
    <location>
        <position position="152"/>
    </location>
</feature>
<dbReference type="InterPro" id="IPR045584">
    <property type="entry name" value="Pilin-like"/>
</dbReference>
<evidence type="ECO:0000256" key="2">
    <source>
        <dbReference type="ARBA" id="ARBA00004442"/>
    </source>
</evidence>
<dbReference type="Proteomes" id="UP000027036">
    <property type="component" value="Unassembled WGS sequence"/>
</dbReference>